<dbReference type="InterPro" id="IPR019420">
    <property type="entry name" value="7TM_GPCR_serpentine_rcpt_Srbc"/>
</dbReference>
<keyword evidence="3" id="KW-1185">Reference proteome</keyword>
<dbReference type="Proteomes" id="UP000298663">
    <property type="component" value="Unassembled WGS sequence"/>
</dbReference>
<feature type="transmembrane region" description="Helical" evidence="1">
    <location>
        <begin position="115"/>
        <end position="134"/>
    </location>
</feature>
<feature type="transmembrane region" description="Helical" evidence="1">
    <location>
        <begin position="52"/>
        <end position="74"/>
    </location>
</feature>
<feature type="transmembrane region" description="Helical" evidence="1">
    <location>
        <begin position="225"/>
        <end position="244"/>
    </location>
</feature>
<dbReference type="PANTHER" id="PTHR23360:SF29">
    <property type="entry name" value="G_PROTEIN_RECEP_F1_2 DOMAIN-CONTAINING PROTEIN"/>
    <property type="match status" value="1"/>
</dbReference>
<gene>
    <name evidence="2" type="ORF">L596_021060</name>
</gene>
<protein>
    <recommendedName>
        <fullName evidence="4">G-protein coupled receptors family 1 profile domain-containing protein</fullName>
    </recommendedName>
</protein>
<feature type="transmembrane region" description="Helical" evidence="1">
    <location>
        <begin position="20"/>
        <end position="45"/>
    </location>
</feature>
<organism evidence="2 3">
    <name type="scientific">Steinernema carpocapsae</name>
    <name type="common">Entomopathogenic nematode</name>
    <dbReference type="NCBI Taxonomy" id="34508"/>
    <lineage>
        <taxon>Eukaryota</taxon>
        <taxon>Metazoa</taxon>
        <taxon>Ecdysozoa</taxon>
        <taxon>Nematoda</taxon>
        <taxon>Chromadorea</taxon>
        <taxon>Rhabditida</taxon>
        <taxon>Tylenchina</taxon>
        <taxon>Panagrolaimomorpha</taxon>
        <taxon>Strongyloidoidea</taxon>
        <taxon>Steinernematidae</taxon>
        <taxon>Steinernema</taxon>
    </lineage>
</organism>
<dbReference type="SUPFAM" id="SSF81321">
    <property type="entry name" value="Family A G protein-coupled receptor-like"/>
    <property type="match status" value="1"/>
</dbReference>
<dbReference type="OrthoDB" id="5876466at2759"/>
<sequence length="317" mass="35096">MNTIDEDVDNLEDLPQLSMWQIINIVVGGAGVLANLPIVTMLLYFKTLRREFMLFALLFIGDLTNSFGICLMGVDRLQIYNEAARTGIFHNKTALSCAMKPFNGIRITGNVLPPIIQLAMASERLICICFPVFYRNTSRTVGILCIILTVLIVLTGFGLSINLGHSTVVRYDCGRKATFTKGYASFIYVFETSGYILAFIATTIACANVLMIKAQISKKAQLKKIHFYIAMTLTSTILVAIPNFKSVFDAYIVEIPNVVSKPIVLASALNSTLNVISFCSLNTEFRRHLRAKIRSETPVFSVHASVARIKSRTASDN</sequence>
<evidence type="ECO:0000313" key="2">
    <source>
        <dbReference type="EMBL" id="TKR73789.1"/>
    </source>
</evidence>
<proteinExistence type="predicted"/>
<dbReference type="Gene3D" id="1.20.1070.10">
    <property type="entry name" value="Rhodopsin 7-helix transmembrane proteins"/>
    <property type="match status" value="1"/>
</dbReference>
<feature type="transmembrane region" description="Helical" evidence="1">
    <location>
        <begin position="141"/>
        <end position="161"/>
    </location>
</feature>
<dbReference type="PANTHER" id="PTHR23360">
    <property type="entry name" value="G-PROTEIN COUPLED RECEPTORS FAMILY 1 PROFILE DOMAIN-CONTAINING PROTEIN-RELATED"/>
    <property type="match status" value="1"/>
</dbReference>
<evidence type="ECO:0000313" key="3">
    <source>
        <dbReference type="Proteomes" id="UP000298663"/>
    </source>
</evidence>
<keyword evidence="1" id="KW-0812">Transmembrane</keyword>
<evidence type="ECO:0008006" key="4">
    <source>
        <dbReference type="Google" id="ProtNLM"/>
    </source>
</evidence>
<dbReference type="Pfam" id="PF10316">
    <property type="entry name" value="7TM_GPCR_Srbc"/>
    <property type="match status" value="1"/>
</dbReference>
<reference evidence="2 3" key="1">
    <citation type="journal article" date="2015" name="Genome Biol.">
        <title>Comparative genomics of Steinernema reveals deeply conserved gene regulatory networks.</title>
        <authorList>
            <person name="Dillman A.R."/>
            <person name="Macchietto M."/>
            <person name="Porter C.F."/>
            <person name="Rogers A."/>
            <person name="Williams B."/>
            <person name="Antoshechkin I."/>
            <person name="Lee M.M."/>
            <person name="Goodwin Z."/>
            <person name="Lu X."/>
            <person name="Lewis E.E."/>
            <person name="Goodrich-Blair H."/>
            <person name="Stock S.P."/>
            <person name="Adams B.J."/>
            <person name="Sternberg P.W."/>
            <person name="Mortazavi A."/>
        </authorList>
    </citation>
    <scope>NUCLEOTIDE SEQUENCE [LARGE SCALE GENOMIC DNA]</scope>
    <source>
        <strain evidence="2 3">ALL</strain>
    </source>
</reference>
<feature type="transmembrane region" description="Helical" evidence="1">
    <location>
        <begin position="264"/>
        <end position="285"/>
    </location>
</feature>
<keyword evidence="1" id="KW-1133">Transmembrane helix</keyword>
<keyword evidence="1" id="KW-0472">Membrane</keyword>
<name>A0A4U5MVD0_STECR</name>
<accession>A0A4U5MVD0</accession>
<evidence type="ECO:0000256" key="1">
    <source>
        <dbReference type="SAM" id="Phobius"/>
    </source>
</evidence>
<dbReference type="AlphaFoldDB" id="A0A4U5MVD0"/>
<dbReference type="EMBL" id="AZBU02000006">
    <property type="protein sequence ID" value="TKR73789.1"/>
    <property type="molecule type" value="Genomic_DNA"/>
</dbReference>
<reference evidence="2 3" key="2">
    <citation type="journal article" date="2019" name="G3 (Bethesda)">
        <title>Hybrid Assembly of the Genome of the Entomopathogenic Nematode Steinernema carpocapsae Identifies the X-Chromosome.</title>
        <authorList>
            <person name="Serra L."/>
            <person name="Macchietto M."/>
            <person name="Macias-Munoz A."/>
            <person name="McGill C.J."/>
            <person name="Rodriguez I.M."/>
            <person name="Rodriguez B."/>
            <person name="Murad R."/>
            <person name="Mortazavi A."/>
        </authorList>
    </citation>
    <scope>NUCLEOTIDE SEQUENCE [LARGE SCALE GENOMIC DNA]</scope>
    <source>
        <strain evidence="2 3">ALL</strain>
    </source>
</reference>
<dbReference type="InterPro" id="IPR047130">
    <property type="entry name" value="7TM_GPCR_Srsx_nematod"/>
</dbReference>
<comment type="caution">
    <text evidence="2">The sequence shown here is derived from an EMBL/GenBank/DDBJ whole genome shotgun (WGS) entry which is preliminary data.</text>
</comment>